<dbReference type="AlphaFoldDB" id="A0A9P1IXG1"/>
<keyword evidence="1" id="KW-0812">Transmembrane</keyword>
<organism evidence="2 3">
    <name type="scientific">Caenorhabditis angaria</name>
    <dbReference type="NCBI Taxonomy" id="860376"/>
    <lineage>
        <taxon>Eukaryota</taxon>
        <taxon>Metazoa</taxon>
        <taxon>Ecdysozoa</taxon>
        <taxon>Nematoda</taxon>
        <taxon>Chromadorea</taxon>
        <taxon>Rhabditida</taxon>
        <taxon>Rhabditina</taxon>
        <taxon>Rhabditomorpha</taxon>
        <taxon>Rhabditoidea</taxon>
        <taxon>Rhabditidae</taxon>
        <taxon>Peloderinae</taxon>
        <taxon>Caenorhabditis</taxon>
    </lineage>
</organism>
<sequence length="155" mass="18222">MFYTTTISEYMFPEIVSINLLFVTALTTTSIIAMRSFLTILIVVERFWVGLLEENYKKYRSKIKIIFVLMFIVFAGSLDDIMLFFVFKMSFPISPECRSFLCTTPKAYHYFFSIHTIFYGLASCIAAIILIIRFIIFWFKGNTFYIVNVRFDSES</sequence>
<protein>
    <submittedName>
        <fullName evidence="2">Uncharacterized protein</fullName>
    </submittedName>
</protein>
<feature type="transmembrane region" description="Helical" evidence="1">
    <location>
        <begin position="107"/>
        <end position="136"/>
    </location>
</feature>
<comment type="caution">
    <text evidence="2">The sequence shown here is derived from an EMBL/GenBank/DDBJ whole genome shotgun (WGS) entry which is preliminary data.</text>
</comment>
<feature type="transmembrane region" description="Helical" evidence="1">
    <location>
        <begin position="20"/>
        <end position="44"/>
    </location>
</feature>
<dbReference type="InterPro" id="IPR019420">
    <property type="entry name" value="7TM_GPCR_serpentine_rcpt_Srbc"/>
</dbReference>
<evidence type="ECO:0000313" key="3">
    <source>
        <dbReference type="Proteomes" id="UP001152747"/>
    </source>
</evidence>
<keyword evidence="3" id="KW-1185">Reference proteome</keyword>
<evidence type="ECO:0000313" key="2">
    <source>
        <dbReference type="EMBL" id="CAI5452871.1"/>
    </source>
</evidence>
<keyword evidence="1" id="KW-1133">Transmembrane helix</keyword>
<evidence type="ECO:0000256" key="1">
    <source>
        <dbReference type="SAM" id="Phobius"/>
    </source>
</evidence>
<dbReference type="EMBL" id="CANHGI010000005">
    <property type="protein sequence ID" value="CAI5452871.1"/>
    <property type="molecule type" value="Genomic_DNA"/>
</dbReference>
<reference evidence="2" key="1">
    <citation type="submission" date="2022-11" db="EMBL/GenBank/DDBJ databases">
        <authorList>
            <person name="Kikuchi T."/>
        </authorList>
    </citation>
    <scope>NUCLEOTIDE SEQUENCE</scope>
    <source>
        <strain evidence="2">PS1010</strain>
    </source>
</reference>
<dbReference type="Pfam" id="PF10316">
    <property type="entry name" value="7TM_GPCR_Srbc"/>
    <property type="match status" value="1"/>
</dbReference>
<feature type="transmembrane region" description="Helical" evidence="1">
    <location>
        <begin position="65"/>
        <end position="87"/>
    </location>
</feature>
<name>A0A9P1IXG1_9PELO</name>
<proteinExistence type="predicted"/>
<dbReference type="Proteomes" id="UP001152747">
    <property type="component" value="Unassembled WGS sequence"/>
</dbReference>
<dbReference type="PANTHER" id="PTHR10664:SF31">
    <property type="entry name" value="SERPENTINE RECEPTOR, CLASS BC (CLASS B-LIKE)"/>
    <property type="match status" value="1"/>
</dbReference>
<dbReference type="PANTHER" id="PTHR10664">
    <property type="entry name" value="SERPENTINE RECEPTOR-C.ELEGANS"/>
    <property type="match status" value="1"/>
</dbReference>
<gene>
    <name evidence="2" type="ORF">CAMP_LOCUS15508</name>
</gene>
<accession>A0A9P1IXG1</accession>
<keyword evidence="1" id="KW-0472">Membrane</keyword>